<accession>A0A6N6JHL0</accession>
<protein>
    <submittedName>
        <fullName evidence="2">Uncharacterized protein</fullName>
    </submittedName>
</protein>
<evidence type="ECO:0000313" key="3">
    <source>
        <dbReference type="Proteomes" id="UP000436822"/>
    </source>
</evidence>
<keyword evidence="1" id="KW-0472">Membrane</keyword>
<gene>
    <name evidence="2" type="ORF">KIN_17760</name>
</gene>
<feature type="transmembrane region" description="Helical" evidence="1">
    <location>
        <begin position="12"/>
        <end position="33"/>
    </location>
</feature>
<keyword evidence="1" id="KW-1133">Transmembrane helix</keyword>
<feature type="transmembrane region" description="Helical" evidence="1">
    <location>
        <begin position="40"/>
        <end position="57"/>
    </location>
</feature>
<organism evidence="2 3">
    <name type="scientific">Litoreibacter roseus</name>
    <dbReference type="NCBI Taxonomy" id="2601869"/>
    <lineage>
        <taxon>Bacteria</taxon>
        <taxon>Pseudomonadati</taxon>
        <taxon>Pseudomonadota</taxon>
        <taxon>Alphaproteobacteria</taxon>
        <taxon>Rhodobacterales</taxon>
        <taxon>Roseobacteraceae</taxon>
        <taxon>Litoreibacter</taxon>
    </lineage>
</organism>
<evidence type="ECO:0000256" key="1">
    <source>
        <dbReference type="SAM" id="Phobius"/>
    </source>
</evidence>
<dbReference type="EMBL" id="BLJE01000002">
    <property type="protein sequence ID" value="GFE64702.1"/>
    <property type="molecule type" value="Genomic_DNA"/>
</dbReference>
<dbReference type="RefSeq" id="WP_159806084.1">
    <property type="nucleotide sequence ID" value="NZ_BLJE01000002.1"/>
</dbReference>
<comment type="caution">
    <text evidence="2">The sequence shown here is derived from an EMBL/GenBank/DDBJ whole genome shotgun (WGS) entry which is preliminary data.</text>
</comment>
<dbReference type="OrthoDB" id="7874759at2"/>
<keyword evidence="1" id="KW-0812">Transmembrane</keyword>
<proteinExistence type="predicted"/>
<feature type="transmembrane region" description="Helical" evidence="1">
    <location>
        <begin position="101"/>
        <end position="119"/>
    </location>
</feature>
<dbReference type="Proteomes" id="UP000436822">
    <property type="component" value="Unassembled WGS sequence"/>
</dbReference>
<evidence type="ECO:0000313" key="2">
    <source>
        <dbReference type="EMBL" id="GFE64702.1"/>
    </source>
</evidence>
<keyword evidence="3" id="KW-1185">Reference proteome</keyword>
<dbReference type="AlphaFoldDB" id="A0A6N6JHL0"/>
<sequence length="121" mass="13679">MYEGDSFFTLSPLGQAGLLVLSVLLAIFTIIIARKAMRGWSAPLLAIMVFYGFVWLSPQLYYQFYRVIIDGLPQQWVVGQPPSVELIFDILSFQGPSNLSFHGQAILGWCLIILSLVRLRR</sequence>
<reference evidence="2 3" key="1">
    <citation type="submission" date="2019-12" db="EMBL/GenBank/DDBJ databases">
        <title>Litoreibacter badius sp. nov., a novel bacteriochlorophyll a-containing bacterium in the genus Litoreibacter.</title>
        <authorList>
            <person name="Kanamuro M."/>
            <person name="Takabe Y."/>
            <person name="Mori K."/>
            <person name="Takaichi S."/>
            <person name="Hanada S."/>
        </authorList>
    </citation>
    <scope>NUCLEOTIDE SEQUENCE [LARGE SCALE GENOMIC DNA]</scope>
    <source>
        <strain evidence="2 3">K6</strain>
    </source>
</reference>
<name>A0A6N6JHL0_9RHOB</name>